<gene>
    <name evidence="1" type="ORF">GA842_03655</name>
</gene>
<protein>
    <submittedName>
        <fullName evidence="1">Uncharacterized protein</fullName>
    </submittedName>
</protein>
<proteinExistence type="predicted"/>
<organism evidence="1 2">
    <name type="scientific">Pediococcus parvulus</name>
    <dbReference type="NCBI Taxonomy" id="54062"/>
    <lineage>
        <taxon>Bacteria</taxon>
        <taxon>Bacillati</taxon>
        <taxon>Bacillota</taxon>
        <taxon>Bacilli</taxon>
        <taxon>Lactobacillales</taxon>
        <taxon>Lactobacillaceae</taxon>
        <taxon>Pediococcus</taxon>
    </lineage>
</organism>
<name>A0AAP5TA93_9LACO</name>
<sequence length="71" mass="8140">MGFRDEVILAMKELSMELNNYHYESETAQCVRETLTELQKNEGVAFTGTMQGFFNRAPVIKLSESVEFNES</sequence>
<dbReference type="AlphaFoldDB" id="A0AAP5TA93"/>
<dbReference type="RefSeq" id="WP_084254336.1">
    <property type="nucleotide sequence ID" value="NZ_CP158977.1"/>
</dbReference>
<dbReference type="Proteomes" id="UP001275867">
    <property type="component" value="Unassembled WGS sequence"/>
</dbReference>
<comment type="caution">
    <text evidence="1">The sequence shown here is derived from an EMBL/GenBank/DDBJ whole genome shotgun (WGS) entry which is preliminary data.</text>
</comment>
<reference evidence="1" key="1">
    <citation type="submission" date="2019-10" db="EMBL/GenBank/DDBJ databases">
        <title>Malate fermentation in French cider.</title>
        <authorList>
            <person name="Cousin F.J."/>
            <person name="Medina Fernandez S."/>
            <person name="Misery B."/>
            <person name="Laplace J.-M."/>
            <person name="Cretenet M."/>
        </authorList>
    </citation>
    <scope>NUCLEOTIDE SEQUENCE</scope>
    <source>
        <strain evidence="1">UCMA15901</strain>
    </source>
</reference>
<evidence type="ECO:0000313" key="1">
    <source>
        <dbReference type="EMBL" id="MDV7693990.1"/>
    </source>
</evidence>
<evidence type="ECO:0000313" key="2">
    <source>
        <dbReference type="Proteomes" id="UP001275867"/>
    </source>
</evidence>
<accession>A0AAP5TA93</accession>
<dbReference type="EMBL" id="WERX01000008">
    <property type="protein sequence ID" value="MDV7693990.1"/>
    <property type="molecule type" value="Genomic_DNA"/>
</dbReference>